<dbReference type="OrthoDB" id="5559898at2759"/>
<sequence length="660" mass="72316">MLYTEWITALQNAAVDNAQTVQIMRVLRNRLLGHEALKLYFVQKAGLVGTLTRFMDAAALPAVQREAITILGSIAHGGTRELDALLWHNVPQLLLEVVRRADVGSEEGKKLAEAGLRALRIIYRHTATPRELPFRPEYLGTLLHLLESNELGRIREYCAVLIANCCDQTDKQALLCEKGVPRVAVKMALSSRGAPYSLLEASLDLIAALTRDNLTGVAQIANETALITMLFDLLQRKSTAEIRIFAALCLANIFQREETSTDPRIVTILLPSLSTLMAGDSPVRARAAEVLALLLTDSETLQVAACDADVISRLAAMLKTPRSESECEAALLALAVVASYKEECRRLVIDAKVLPSILTSMESANVGVRSAACQCTRSLSRSVKNLRTSLVDAGMASPLLRLLEDSSPLVQKTACAALCNLVLDFSPMKETVLKEGGVRRLVELVGSTDSDLRYNALWALKNLLYLADTPIKTATMQLITYPRLQQLANDPAMLVQEQALNLIRNLVCEKEQDVNEVLSCFGQESLIKLLESKMASPKEEVLVHSLYIVANSCTAASAIPKEAALESDVIMKRVASLLQPGQPSQLQLASLWCVINLTWTDDTGSSERITKLRGLGIERMLQGLLRAGLAHDVRDRVQTALDNFSALDPPRARPENRRTN</sequence>
<keyword evidence="5" id="KW-0539">Nucleus</keyword>
<protein>
    <submittedName>
        <fullName evidence="7">Glucose-induced degradation complex subunit VID28</fullName>
    </submittedName>
</protein>
<dbReference type="AlphaFoldDB" id="A0A2H9TLM8"/>
<dbReference type="InterPro" id="IPR011989">
    <property type="entry name" value="ARM-like"/>
</dbReference>
<dbReference type="InterPro" id="IPR000225">
    <property type="entry name" value="Armadillo"/>
</dbReference>
<name>A0A2H9TLM8_9FUNG</name>
<dbReference type="SUPFAM" id="SSF48371">
    <property type="entry name" value="ARM repeat"/>
    <property type="match status" value="2"/>
</dbReference>
<evidence type="ECO:0000256" key="1">
    <source>
        <dbReference type="ARBA" id="ARBA00004123"/>
    </source>
</evidence>
<organism evidence="7 8">
    <name type="scientific">Paramicrosporidium saccamoebae</name>
    <dbReference type="NCBI Taxonomy" id="1246581"/>
    <lineage>
        <taxon>Eukaryota</taxon>
        <taxon>Fungi</taxon>
        <taxon>Fungi incertae sedis</taxon>
        <taxon>Cryptomycota</taxon>
        <taxon>Cryptomycota incertae sedis</taxon>
        <taxon>Paramicrosporidium</taxon>
    </lineage>
</organism>
<gene>
    <name evidence="7" type="ORF">PSACC_01551</name>
</gene>
<dbReference type="GO" id="GO:0034657">
    <property type="term" value="C:GID complex"/>
    <property type="evidence" value="ECO:0007669"/>
    <property type="project" value="TreeGrafter"/>
</dbReference>
<evidence type="ECO:0000313" key="7">
    <source>
        <dbReference type="EMBL" id="PJF18632.1"/>
    </source>
</evidence>
<comment type="subcellular location">
    <subcellularLocation>
        <location evidence="2">Cytoplasm</location>
    </subcellularLocation>
    <subcellularLocation>
        <location evidence="1">Nucleus</location>
    </subcellularLocation>
</comment>
<keyword evidence="8" id="KW-1185">Reference proteome</keyword>
<dbReference type="Proteomes" id="UP000240830">
    <property type="component" value="Unassembled WGS sequence"/>
</dbReference>
<dbReference type="PROSITE" id="PS50176">
    <property type="entry name" value="ARM_REPEAT"/>
    <property type="match status" value="1"/>
</dbReference>
<dbReference type="GO" id="GO:0043161">
    <property type="term" value="P:proteasome-mediated ubiquitin-dependent protein catabolic process"/>
    <property type="evidence" value="ECO:0007669"/>
    <property type="project" value="TreeGrafter"/>
</dbReference>
<dbReference type="GO" id="GO:0005634">
    <property type="term" value="C:nucleus"/>
    <property type="evidence" value="ECO:0007669"/>
    <property type="project" value="UniProtKB-SubCell"/>
</dbReference>
<evidence type="ECO:0000256" key="6">
    <source>
        <dbReference type="PROSITE-ProRule" id="PRU00259"/>
    </source>
</evidence>
<evidence type="ECO:0000256" key="3">
    <source>
        <dbReference type="ARBA" id="ARBA00022490"/>
    </source>
</evidence>
<evidence type="ECO:0000256" key="5">
    <source>
        <dbReference type="ARBA" id="ARBA00023242"/>
    </source>
</evidence>
<dbReference type="InterPro" id="IPR016024">
    <property type="entry name" value="ARM-type_fold"/>
</dbReference>
<feature type="repeat" description="ARM" evidence="6">
    <location>
        <begin position="436"/>
        <end position="463"/>
    </location>
</feature>
<dbReference type="PANTHER" id="PTHR15651:SF7">
    <property type="entry name" value="ARMADILLO REPEAT-CONTAINING PROTEIN 8"/>
    <property type="match status" value="1"/>
</dbReference>
<evidence type="ECO:0000313" key="8">
    <source>
        <dbReference type="Proteomes" id="UP000240830"/>
    </source>
</evidence>
<dbReference type="Pfam" id="PF00514">
    <property type="entry name" value="Arm"/>
    <property type="match status" value="2"/>
</dbReference>
<dbReference type="EMBL" id="MTSL01000112">
    <property type="protein sequence ID" value="PJF18632.1"/>
    <property type="molecule type" value="Genomic_DNA"/>
</dbReference>
<evidence type="ECO:0000256" key="2">
    <source>
        <dbReference type="ARBA" id="ARBA00004496"/>
    </source>
</evidence>
<accession>A0A2H9TLM8</accession>
<reference evidence="7 8" key="1">
    <citation type="submission" date="2016-10" db="EMBL/GenBank/DDBJ databases">
        <title>The genome of Paramicrosporidium saccamoebae is the missing link in understanding Cryptomycota and Microsporidia evolution.</title>
        <authorList>
            <person name="Quandt C.A."/>
            <person name="Beaudet D."/>
            <person name="Corsaro D."/>
            <person name="Michel R."/>
            <person name="Corradi N."/>
            <person name="James T."/>
        </authorList>
    </citation>
    <scope>NUCLEOTIDE SEQUENCE [LARGE SCALE GENOMIC DNA]</scope>
    <source>
        <strain evidence="7 8">KSL3</strain>
    </source>
</reference>
<evidence type="ECO:0000256" key="4">
    <source>
        <dbReference type="ARBA" id="ARBA00022737"/>
    </source>
</evidence>
<dbReference type="PANTHER" id="PTHR15651">
    <property type="entry name" value="ARMADILLO REPEAT-CONTAINING PROTEIN 8"/>
    <property type="match status" value="1"/>
</dbReference>
<dbReference type="InterPro" id="IPR038739">
    <property type="entry name" value="ARMC8/Vid28"/>
</dbReference>
<dbReference type="STRING" id="1246581.A0A2H9TLM8"/>
<dbReference type="GO" id="GO:0005737">
    <property type="term" value="C:cytoplasm"/>
    <property type="evidence" value="ECO:0007669"/>
    <property type="project" value="UniProtKB-SubCell"/>
</dbReference>
<keyword evidence="3" id="KW-0963">Cytoplasm</keyword>
<dbReference type="SMART" id="SM00185">
    <property type="entry name" value="ARM"/>
    <property type="match status" value="5"/>
</dbReference>
<comment type="caution">
    <text evidence="7">The sequence shown here is derived from an EMBL/GenBank/DDBJ whole genome shotgun (WGS) entry which is preliminary data.</text>
</comment>
<dbReference type="Gene3D" id="1.25.10.10">
    <property type="entry name" value="Leucine-rich Repeat Variant"/>
    <property type="match status" value="2"/>
</dbReference>
<keyword evidence="4" id="KW-0677">Repeat</keyword>
<proteinExistence type="predicted"/>